<organism evidence="2 3">
    <name type="scientific">Platanthera zijinensis</name>
    <dbReference type="NCBI Taxonomy" id="2320716"/>
    <lineage>
        <taxon>Eukaryota</taxon>
        <taxon>Viridiplantae</taxon>
        <taxon>Streptophyta</taxon>
        <taxon>Embryophyta</taxon>
        <taxon>Tracheophyta</taxon>
        <taxon>Spermatophyta</taxon>
        <taxon>Magnoliopsida</taxon>
        <taxon>Liliopsida</taxon>
        <taxon>Asparagales</taxon>
        <taxon>Orchidaceae</taxon>
        <taxon>Orchidoideae</taxon>
        <taxon>Orchideae</taxon>
        <taxon>Orchidinae</taxon>
        <taxon>Platanthera</taxon>
    </lineage>
</organism>
<comment type="caution">
    <text evidence="2">The sequence shown here is derived from an EMBL/GenBank/DDBJ whole genome shotgun (WGS) entry which is preliminary data.</text>
</comment>
<feature type="transmembrane region" description="Helical" evidence="1">
    <location>
        <begin position="80"/>
        <end position="109"/>
    </location>
</feature>
<dbReference type="AlphaFoldDB" id="A0AAP0FVM7"/>
<protein>
    <submittedName>
        <fullName evidence="2">Uncharacterized protein</fullName>
    </submittedName>
</protein>
<dbReference type="Proteomes" id="UP001418222">
    <property type="component" value="Unassembled WGS sequence"/>
</dbReference>
<keyword evidence="3" id="KW-1185">Reference proteome</keyword>
<evidence type="ECO:0000313" key="3">
    <source>
        <dbReference type="Proteomes" id="UP001418222"/>
    </source>
</evidence>
<reference evidence="2 3" key="1">
    <citation type="journal article" date="2022" name="Nat. Plants">
        <title>Genomes of leafy and leafless Platanthera orchids illuminate the evolution of mycoheterotrophy.</title>
        <authorList>
            <person name="Li M.H."/>
            <person name="Liu K.W."/>
            <person name="Li Z."/>
            <person name="Lu H.C."/>
            <person name="Ye Q.L."/>
            <person name="Zhang D."/>
            <person name="Wang J.Y."/>
            <person name="Li Y.F."/>
            <person name="Zhong Z.M."/>
            <person name="Liu X."/>
            <person name="Yu X."/>
            <person name="Liu D.K."/>
            <person name="Tu X.D."/>
            <person name="Liu B."/>
            <person name="Hao Y."/>
            <person name="Liao X.Y."/>
            <person name="Jiang Y.T."/>
            <person name="Sun W.H."/>
            <person name="Chen J."/>
            <person name="Chen Y.Q."/>
            <person name="Ai Y."/>
            <person name="Zhai J.W."/>
            <person name="Wu S.S."/>
            <person name="Zhou Z."/>
            <person name="Hsiao Y.Y."/>
            <person name="Wu W.L."/>
            <person name="Chen Y.Y."/>
            <person name="Lin Y.F."/>
            <person name="Hsu J.L."/>
            <person name="Li C.Y."/>
            <person name="Wang Z.W."/>
            <person name="Zhao X."/>
            <person name="Zhong W.Y."/>
            <person name="Ma X.K."/>
            <person name="Ma L."/>
            <person name="Huang J."/>
            <person name="Chen G.Z."/>
            <person name="Huang M.Z."/>
            <person name="Huang L."/>
            <person name="Peng D.H."/>
            <person name="Luo Y.B."/>
            <person name="Zou S.Q."/>
            <person name="Chen S.P."/>
            <person name="Lan S."/>
            <person name="Tsai W.C."/>
            <person name="Van de Peer Y."/>
            <person name="Liu Z.J."/>
        </authorList>
    </citation>
    <scope>NUCLEOTIDE SEQUENCE [LARGE SCALE GENOMIC DNA]</scope>
    <source>
        <strain evidence="2">Lor287</strain>
    </source>
</reference>
<feature type="transmembrane region" description="Helical" evidence="1">
    <location>
        <begin position="44"/>
        <end position="64"/>
    </location>
</feature>
<evidence type="ECO:0000313" key="2">
    <source>
        <dbReference type="EMBL" id="KAK8918584.1"/>
    </source>
</evidence>
<proteinExistence type="predicted"/>
<gene>
    <name evidence="2" type="ORF">KSP39_PZI021504</name>
</gene>
<evidence type="ECO:0000256" key="1">
    <source>
        <dbReference type="SAM" id="Phobius"/>
    </source>
</evidence>
<dbReference type="EMBL" id="JBBWWQ010000019">
    <property type="protein sequence ID" value="KAK8918584.1"/>
    <property type="molecule type" value="Genomic_DNA"/>
</dbReference>
<keyword evidence="1" id="KW-0812">Transmembrane</keyword>
<name>A0AAP0FVM7_9ASPA</name>
<keyword evidence="1" id="KW-1133">Transmembrane helix</keyword>
<keyword evidence="1" id="KW-0472">Membrane</keyword>
<sequence length="126" mass="14457">MVWGEASPATHAAIIIVGRRLEYECFLSLSPFLLQLVWKSPEPLVLYPASFFLYPFTLFLSLLVQPMQIILSYPPSKKNLYYFFSTVVLSLSSSVFSIIFSSISLSFFFTSNTKNFFPFIIQTNKK</sequence>
<accession>A0AAP0FVM7</accession>